<proteinExistence type="predicted"/>
<keyword evidence="3" id="KW-1185">Reference proteome</keyword>
<accession>A0ABU0TLN6</accession>
<gene>
    <name evidence="2" type="ORF">QE404_003111</name>
</gene>
<dbReference type="EMBL" id="JAUTAL010000001">
    <property type="protein sequence ID" value="MDQ1097964.1"/>
    <property type="molecule type" value="Genomic_DNA"/>
</dbReference>
<feature type="compositionally biased region" description="Low complexity" evidence="1">
    <location>
        <begin position="285"/>
        <end position="301"/>
    </location>
</feature>
<comment type="caution">
    <text evidence="2">The sequence shown here is derived from an EMBL/GenBank/DDBJ whole genome shotgun (WGS) entry which is preliminary data.</text>
</comment>
<sequence>MKEPRKNVKVLSLNDKLQDIKVTHRPKSDSVRIWFDAAKSNVGQTANENLKFSYNADNKQDTVSVFYRYNTKNVMTLDSDNGGALIPPKADFKMVSNYIIDRIEPEKWMLRVAGDTLSKQQFSAVISPTNPYQVIVKSDFVIGKKYQLTVPKETVYSFYAKNPQSKRFDFEIDKADNYGSLTLTLQNAPASNYWIQLLDASDKVVYQKYTKGSQVRFDILKPSEYIVRILADNNGNGYWDEADFQNQVFAEDAYTYYKVVVIRPLWDTNETWDLSDTRSLENPKGTSATAAGTDTNAAGTTNPVTAPSAPVQNNKVIETSREVLKPVR</sequence>
<evidence type="ECO:0000313" key="3">
    <source>
        <dbReference type="Proteomes" id="UP001225072"/>
    </source>
</evidence>
<feature type="compositionally biased region" description="Polar residues" evidence="1">
    <location>
        <begin position="302"/>
        <end position="315"/>
    </location>
</feature>
<evidence type="ECO:0000256" key="1">
    <source>
        <dbReference type="SAM" id="MobiDB-lite"/>
    </source>
</evidence>
<evidence type="ECO:0000313" key="2">
    <source>
        <dbReference type="EMBL" id="MDQ1097964.1"/>
    </source>
</evidence>
<name>A0ABU0TLN6_9FLAO</name>
<reference evidence="2 3" key="1">
    <citation type="submission" date="2023-07" db="EMBL/GenBank/DDBJ databases">
        <title>Functional and genomic diversity of the sorghum phyllosphere microbiome.</title>
        <authorList>
            <person name="Shade A."/>
        </authorList>
    </citation>
    <scope>NUCLEOTIDE SEQUENCE [LARGE SCALE GENOMIC DNA]</scope>
    <source>
        <strain evidence="2 3">SORGH_AS_1064</strain>
    </source>
</reference>
<organism evidence="2 3">
    <name type="scientific">Chryseobacterium camelliae</name>
    <dbReference type="NCBI Taxonomy" id="1265445"/>
    <lineage>
        <taxon>Bacteria</taxon>
        <taxon>Pseudomonadati</taxon>
        <taxon>Bacteroidota</taxon>
        <taxon>Flavobacteriia</taxon>
        <taxon>Flavobacteriales</taxon>
        <taxon>Weeksellaceae</taxon>
        <taxon>Chryseobacterium group</taxon>
        <taxon>Chryseobacterium</taxon>
    </lineage>
</organism>
<protein>
    <submittedName>
        <fullName evidence="2">Uncharacterized protein</fullName>
    </submittedName>
</protein>
<feature type="region of interest" description="Disordered" evidence="1">
    <location>
        <begin position="275"/>
        <end position="315"/>
    </location>
</feature>
<dbReference type="Proteomes" id="UP001225072">
    <property type="component" value="Unassembled WGS sequence"/>
</dbReference>